<dbReference type="GO" id="GO:0005975">
    <property type="term" value="P:carbohydrate metabolic process"/>
    <property type="evidence" value="ECO:0007669"/>
    <property type="project" value="InterPro"/>
</dbReference>
<feature type="compositionally biased region" description="Low complexity" evidence="16">
    <location>
        <begin position="499"/>
        <end position="508"/>
    </location>
</feature>
<feature type="compositionally biased region" description="Low complexity" evidence="16">
    <location>
        <begin position="553"/>
        <end position="563"/>
    </location>
</feature>
<feature type="region of interest" description="Disordered" evidence="16">
    <location>
        <begin position="4464"/>
        <end position="4492"/>
    </location>
</feature>
<keyword evidence="11" id="KW-0274">FAD</keyword>
<comment type="catalytic activity">
    <reaction evidence="15">
        <text>uroporphyrinogen III + 4 H(+) = coproporphyrinogen III + 4 CO2</text>
        <dbReference type="Rhea" id="RHEA:19865"/>
        <dbReference type="ChEBI" id="CHEBI:15378"/>
        <dbReference type="ChEBI" id="CHEBI:16526"/>
        <dbReference type="ChEBI" id="CHEBI:57308"/>
        <dbReference type="ChEBI" id="CHEBI:57309"/>
        <dbReference type="EC" id="4.1.1.37"/>
    </reaction>
</comment>
<feature type="compositionally biased region" description="Polar residues" evidence="16">
    <location>
        <begin position="3427"/>
        <end position="3436"/>
    </location>
</feature>
<evidence type="ECO:0000256" key="11">
    <source>
        <dbReference type="ARBA" id="ARBA00022827"/>
    </source>
</evidence>
<feature type="region of interest" description="Disordered" evidence="16">
    <location>
        <begin position="2319"/>
        <end position="2351"/>
    </location>
</feature>
<evidence type="ECO:0000256" key="15">
    <source>
        <dbReference type="ARBA" id="ARBA00048033"/>
    </source>
</evidence>
<organism evidence="18">
    <name type="scientific">Tanacetum cinerariifolium</name>
    <name type="common">Dalmatian daisy</name>
    <name type="synonym">Chrysanthemum cinerariifolium</name>
    <dbReference type="NCBI Taxonomy" id="118510"/>
    <lineage>
        <taxon>Eukaryota</taxon>
        <taxon>Viridiplantae</taxon>
        <taxon>Streptophyta</taxon>
        <taxon>Embryophyta</taxon>
        <taxon>Tracheophyta</taxon>
        <taxon>Spermatophyta</taxon>
        <taxon>Magnoliopsida</taxon>
        <taxon>eudicotyledons</taxon>
        <taxon>Gunneridae</taxon>
        <taxon>Pentapetalae</taxon>
        <taxon>asterids</taxon>
        <taxon>campanulids</taxon>
        <taxon>Asterales</taxon>
        <taxon>Asteraceae</taxon>
        <taxon>Asteroideae</taxon>
        <taxon>Anthemideae</taxon>
        <taxon>Anthemidinae</taxon>
        <taxon>Tanacetum</taxon>
    </lineage>
</organism>
<dbReference type="Pfam" id="PF07992">
    <property type="entry name" value="Pyr_redox_2"/>
    <property type="match status" value="1"/>
</dbReference>
<protein>
    <recommendedName>
        <fullName evidence="7">Uroporphyrinogen decarboxylase</fullName>
        <ecNumber evidence="6">4.1.1.37</ecNumber>
    </recommendedName>
</protein>
<feature type="region of interest" description="Disordered" evidence="16">
    <location>
        <begin position="3112"/>
        <end position="3154"/>
    </location>
</feature>
<evidence type="ECO:0000256" key="6">
    <source>
        <dbReference type="ARBA" id="ARBA00012288"/>
    </source>
</evidence>
<reference evidence="18" key="1">
    <citation type="journal article" date="2019" name="Sci. Rep.">
        <title>Draft genome of Tanacetum cinerariifolium, the natural source of mosquito coil.</title>
        <authorList>
            <person name="Yamashiro T."/>
            <person name="Shiraishi A."/>
            <person name="Satake H."/>
            <person name="Nakayama K."/>
        </authorList>
    </citation>
    <scope>NUCLEOTIDE SEQUENCE</scope>
</reference>
<evidence type="ECO:0000256" key="7">
    <source>
        <dbReference type="ARBA" id="ARBA00014308"/>
    </source>
</evidence>
<keyword evidence="8" id="KW-0963">Cytoplasm</keyword>
<feature type="region of interest" description="Disordered" evidence="16">
    <location>
        <begin position="369"/>
        <end position="395"/>
    </location>
</feature>
<dbReference type="GO" id="GO:0003955">
    <property type="term" value="F:NAD(P)H dehydrogenase (quinone) activity"/>
    <property type="evidence" value="ECO:0007669"/>
    <property type="project" value="TreeGrafter"/>
</dbReference>
<feature type="region of interest" description="Disordered" evidence="16">
    <location>
        <begin position="1936"/>
        <end position="1976"/>
    </location>
</feature>
<feature type="region of interest" description="Disordered" evidence="16">
    <location>
        <begin position="3414"/>
        <end position="3443"/>
    </location>
</feature>
<evidence type="ECO:0000256" key="3">
    <source>
        <dbReference type="ARBA" id="ARBA00004804"/>
    </source>
</evidence>
<feature type="compositionally biased region" description="Basic residues" evidence="16">
    <location>
        <begin position="879"/>
        <end position="889"/>
    </location>
</feature>
<feature type="compositionally biased region" description="Basic and acidic residues" evidence="16">
    <location>
        <begin position="2251"/>
        <end position="2269"/>
    </location>
</feature>
<feature type="region of interest" description="Disordered" evidence="16">
    <location>
        <begin position="2045"/>
        <end position="2092"/>
    </location>
</feature>
<comment type="subunit">
    <text evidence="5">Homodimer.</text>
</comment>
<comment type="subcellular location">
    <subcellularLocation>
        <location evidence="2">Cytoplasm</location>
    </subcellularLocation>
</comment>
<feature type="compositionally biased region" description="Low complexity" evidence="16">
    <location>
        <begin position="463"/>
        <end position="472"/>
    </location>
</feature>
<evidence type="ECO:0000256" key="10">
    <source>
        <dbReference type="ARBA" id="ARBA00022793"/>
    </source>
</evidence>
<dbReference type="InterPro" id="IPR036188">
    <property type="entry name" value="FAD/NAD-bd_sf"/>
</dbReference>
<dbReference type="Gene3D" id="1.50.10.10">
    <property type="match status" value="1"/>
</dbReference>
<comment type="similarity">
    <text evidence="4">Belongs to the uroporphyrinogen decarboxylase family.</text>
</comment>
<dbReference type="Pfam" id="PF14614">
    <property type="entry name" value="DUF4450"/>
    <property type="match status" value="1"/>
</dbReference>
<dbReference type="GO" id="GO:0006782">
    <property type="term" value="P:protoporphyrinogen IX biosynthetic process"/>
    <property type="evidence" value="ECO:0007669"/>
    <property type="project" value="UniProtKB-UniPathway"/>
</dbReference>
<dbReference type="SUPFAM" id="SSF48208">
    <property type="entry name" value="Six-hairpin glycosidases"/>
    <property type="match status" value="1"/>
</dbReference>
<dbReference type="NCBIfam" id="NF004939">
    <property type="entry name" value="PRK06292.1-1"/>
    <property type="match status" value="1"/>
</dbReference>
<dbReference type="EMBL" id="BKCJ010000004">
    <property type="protein sequence ID" value="GEU28312.1"/>
    <property type="molecule type" value="Genomic_DNA"/>
</dbReference>
<evidence type="ECO:0000256" key="13">
    <source>
        <dbReference type="ARBA" id="ARBA00023239"/>
    </source>
</evidence>
<dbReference type="SUPFAM" id="SSF55424">
    <property type="entry name" value="FAD/NAD-linked reductases, dimerisation (C-terminal) domain"/>
    <property type="match status" value="1"/>
</dbReference>
<feature type="compositionally biased region" description="Basic and acidic residues" evidence="16">
    <location>
        <begin position="1190"/>
        <end position="1203"/>
    </location>
</feature>
<feature type="compositionally biased region" description="Basic and acidic residues" evidence="16">
    <location>
        <begin position="2207"/>
        <end position="2216"/>
    </location>
</feature>
<feature type="compositionally biased region" description="Basic residues" evidence="16">
    <location>
        <begin position="2953"/>
        <end position="3000"/>
    </location>
</feature>
<dbReference type="SUPFAM" id="SSF51726">
    <property type="entry name" value="UROD/MetE-like"/>
    <property type="match status" value="1"/>
</dbReference>
<dbReference type="GO" id="GO:0050660">
    <property type="term" value="F:flavin adenine dinucleotide binding"/>
    <property type="evidence" value="ECO:0007669"/>
    <property type="project" value="TreeGrafter"/>
</dbReference>
<keyword evidence="12" id="KW-0149">Chlorophyll biosynthesis</keyword>
<feature type="compositionally biased region" description="Low complexity" evidence="16">
    <location>
        <begin position="419"/>
        <end position="432"/>
    </location>
</feature>
<dbReference type="PANTHER" id="PTHR43014:SF4">
    <property type="entry name" value="PYRIDINE NUCLEOTIDE-DISULFIDE OXIDOREDUCTASE RCLA-RELATED"/>
    <property type="match status" value="1"/>
</dbReference>
<feature type="region of interest" description="Disordered" evidence="16">
    <location>
        <begin position="1181"/>
        <end position="1203"/>
    </location>
</feature>
<dbReference type="PROSITE" id="PS00907">
    <property type="entry name" value="UROD_2"/>
    <property type="match status" value="1"/>
</dbReference>
<dbReference type="InterPro" id="IPR012341">
    <property type="entry name" value="6hp_glycosidase-like_sf"/>
</dbReference>
<dbReference type="InterPro" id="IPR028028">
    <property type="entry name" value="DUF4450"/>
</dbReference>
<name>A0A699GEV3_TANCI</name>
<feature type="region of interest" description="Disordered" evidence="16">
    <location>
        <begin position="419"/>
        <end position="589"/>
    </location>
</feature>
<feature type="compositionally biased region" description="Basic residues" evidence="16">
    <location>
        <begin position="2894"/>
        <end position="2910"/>
    </location>
</feature>
<dbReference type="CDD" id="cd00717">
    <property type="entry name" value="URO-D"/>
    <property type="match status" value="1"/>
</dbReference>
<feature type="region of interest" description="Disordered" evidence="16">
    <location>
        <begin position="845"/>
        <end position="893"/>
    </location>
</feature>
<dbReference type="InterPro" id="IPR038071">
    <property type="entry name" value="UROD/MetE-like_sf"/>
</dbReference>
<feature type="compositionally biased region" description="Basic residues" evidence="16">
    <location>
        <begin position="4355"/>
        <end position="4367"/>
    </location>
</feature>
<dbReference type="Pfam" id="PF02852">
    <property type="entry name" value="Pyr_redox_dim"/>
    <property type="match status" value="1"/>
</dbReference>
<dbReference type="NCBIfam" id="TIGR01464">
    <property type="entry name" value="hemE"/>
    <property type="match status" value="1"/>
</dbReference>
<feature type="compositionally biased region" description="Basic and acidic residues" evidence="16">
    <location>
        <begin position="2290"/>
        <end position="2299"/>
    </location>
</feature>
<dbReference type="InterPro" id="IPR023753">
    <property type="entry name" value="FAD/NAD-binding_dom"/>
</dbReference>
<feature type="compositionally biased region" description="Low complexity" evidence="16">
    <location>
        <begin position="4475"/>
        <end position="4487"/>
    </location>
</feature>
<feature type="region of interest" description="Disordered" evidence="16">
    <location>
        <begin position="4347"/>
        <end position="4381"/>
    </location>
</feature>
<feature type="compositionally biased region" description="Basic and acidic residues" evidence="16">
    <location>
        <begin position="487"/>
        <end position="496"/>
    </location>
</feature>
<keyword evidence="14" id="KW-0627">Porphyrin biosynthesis</keyword>
<evidence type="ECO:0000256" key="14">
    <source>
        <dbReference type="ARBA" id="ARBA00023244"/>
    </source>
</evidence>
<feature type="compositionally biased region" description="Basic residues" evidence="16">
    <location>
        <begin position="2279"/>
        <end position="2289"/>
    </location>
</feature>
<feature type="domain" description="Uroporphyrinogen decarboxylase (URO-D)" evidence="17">
    <location>
        <begin position="116"/>
        <end position="132"/>
    </location>
</feature>
<feature type="compositionally biased region" description="Basic and acidic residues" evidence="16">
    <location>
        <begin position="2051"/>
        <end position="2077"/>
    </location>
</feature>
<feature type="compositionally biased region" description="Low complexity" evidence="16">
    <location>
        <begin position="1938"/>
        <end position="1950"/>
    </location>
</feature>
<feature type="compositionally biased region" description="Basic and acidic residues" evidence="16">
    <location>
        <begin position="2567"/>
        <end position="2577"/>
    </location>
</feature>
<dbReference type="Gene3D" id="3.20.20.210">
    <property type="match status" value="1"/>
</dbReference>
<dbReference type="GO" id="GO:0015995">
    <property type="term" value="P:chlorophyll biosynthetic process"/>
    <property type="evidence" value="ECO:0007669"/>
    <property type="project" value="UniProtKB-KW"/>
</dbReference>
<dbReference type="GO" id="GO:0004853">
    <property type="term" value="F:uroporphyrinogen decarboxylase activity"/>
    <property type="evidence" value="ECO:0007669"/>
    <property type="project" value="UniProtKB-EC"/>
</dbReference>
<comment type="caution">
    <text evidence="18">The sequence shown here is derived from an EMBL/GenBank/DDBJ whole genome shotgun (WGS) entry which is preliminary data.</text>
</comment>
<evidence type="ECO:0000256" key="4">
    <source>
        <dbReference type="ARBA" id="ARBA00009935"/>
    </source>
</evidence>
<evidence type="ECO:0000313" key="18">
    <source>
        <dbReference type="EMBL" id="GEU28312.1"/>
    </source>
</evidence>
<dbReference type="PRINTS" id="PR00411">
    <property type="entry name" value="PNDRDTASEI"/>
</dbReference>
<evidence type="ECO:0000256" key="12">
    <source>
        <dbReference type="ARBA" id="ARBA00023171"/>
    </source>
</evidence>
<proteinExistence type="inferred from homology"/>
<dbReference type="SUPFAM" id="SSF51905">
    <property type="entry name" value="FAD/NAD(P)-binding domain"/>
    <property type="match status" value="1"/>
</dbReference>
<feature type="region of interest" description="Disordered" evidence="16">
    <location>
        <begin position="723"/>
        <end position="827"/>
    </location>
</feature>
<evidence type="ECO:0000259" key="17">
    <source>
        <dbReference type="PROSITE" id="PS00907"/>
    </source>
</evidence>
<dbReference type="Gene3D" id="3.50.50.60">
    <property type="entry name" value="FAD/NAD(P)-binding domain"/>
    <property type="match status" value="2"/>
</dbReference>
<evidence type="ECO:0000256" key="5">
    <source>
        <dbReference type="ARBA" id="ARBA00011738"/>
    </source>
</evidence>
<gene>
    <name evidence="18" type="ORF">Tci_000290</name>
</gene>
<keyword evidence="13" id="KW-0456">Lyase</keyword>
<feature type="compositionally biased region" description="Basic and acidic residues" evidence="16">
    <location>
        <begin position="937"/>
        <end position="952"/>
    </location>
</feature>
<feature type="compositionally biased region" description="Pro residues" evidence="16">
    <location>
        <begin position="725"/>
        <end position="735"/>
    </location>
</feature>
<feature type="compositionally biased region" description="Basic and acidic residues" evidence="16">
    <location>
        <begin position="443"/>
        <end position="452"/>
    </location>
</feature>
<evidence type="ECO:0000256" key="9">
    <source>
        <dbReference type="ARBA" id="ARBA00022630"/>
    </source>
</evidence>
<dbReference type="FunFam" id="3.20.20.210:FF:000001">
    <property type="entry name" value="Uroporphyrinogen decarboxylase"/>
    <property type="match status" value="1"/>
</dbReference>
<dbReference type="PANTHER" id="PTHR43014">
    <property type="entry name" value="MERCURIC REDUCTASE"/>
    <property type="match status" value="1"/>
</dbReference>
<feature type="compositionally biased region" description="Basic and acidic residues" evidence="16">
    <location>
        <begin position="1955"/>
        <end position="1976"/>
    </location>
</feature>
<feature type="compositionally biased region" description="Low complexity" evidence="16">
    <location>
        <begin position="570"/>
        <end position="581"/>
    </location>
</feature>
<keyword evidence="10" id="KW-0210">Decarboxylase</keyword>
<accession>A0A699GEV3</accession>
<dbReference type="InterPro" id="IPR008928">
    <property type="entry name" value="6-hairpin_glycosidase_sf"/>
</dbReference>
<feature type="compositionally biased region" description="Low complexity" evidence="16">
    <location>
        <begin position="3414"/>
        <end position="3426"/>
    </location>
</feature>
<feature type="compositionally biased region" description="Basic residues" evidence="16">
    <location>
        <begin position="646"/>
        <end position="655"/>
    </location>
</feature>
<dbReference type="InterPro" id="IPR006361">
    <property type="entry name" value="Uroporphyrinogen_deCO2ase_HemE"/>
</dbReference>
<sequence>MRQAGRYLPEYRATRQKAGSFMGLATNSDYATEVTLQPLDRFPLDAAILFSDILTVPDAMGLGLYFVEGEGPKFERPLKTEADVLALRTPEPGTLDYVFKAVTQIRTELNGRVPLIGFSGSPWTLACYMVEGQGSREFHTIKKMLYGRPDLMHHILSTNARAVAEYLNAQIDAGAQAVMIFDSWGGALADGAYQEFSLAYMRQVVSLLQREKDGVKIPAIVFTKGGGHWIEQIADTGADAVGLDWTANLTRARALVGDKVALQGNLDPAILFANPEQIRAEVRKVLDAFGTPHAGNGHVFNLGHDSLVHKVIHIKFSTLPRHDRTLSPLHIAPGARHPAQCRFRLPLVVRGGRASAGGAAGAGAVRRARGDGIDRGGHRSYRRSGRQAQGCAGRAQPALSAVPGVAGAGRLCRRLLPAPAGRGGAARPAQEPARAHHRGAGPRHQEAGQKRDPARRHPRQSTAAQRAAAAGGRLHRRRGRFYAHPAVRRDGQRQDRGVPAGVRPGAHARAARPDPDPGPGNQSHAPAGRQYPRALPGRDAGHAAQQPVRGRAHAALAGRAPGPRAHRAGHAAGHPGVAAAPETDRDRRGARPVVQAAGRLALFGARPGRVARLAAADPDRAGIGHAVAGDLAPRAVGPLPQAGTARARREKRRAAASKTAGHGARQAKRRFDVAADRRAAPAHGARRTVAVVPQPPRLRARDLLRGVRLDQRVHALHVVHGAAPPRTPAALPPLQPGAAHSPSLPHVRQRGPAAAGTRHPARGRGPATAVPRSARAAHRRRLHPQEGQRAGSIRHRAPGRGRYPDRHPDGGQGPRFQKTHAGGHPQSRHRLVLAGLPGQRAAVRAADAGGGPRGAGGPHGGRLRERGADSNPLSAAPAVRRRGQPRLRPFRIGAAGRARAGRAAALFIPGAAAGRGARAGDRHRILDHRPRLPGAPQHHDQRPDPDDHDARAQRRPRPAADRVAITPAAAGVPEGVDADAALHENQPREMVAGSRSARYLGLQQHPSRGGHQLLAQDARKWRIEIPRMPVERNVHVAARRQVHQPAFVERARHLRQRHQAVGQAAVDAFEAGGRRRHGVVRIGPLQVEHVAQKAGQQLLVHRHGRRQLRRFQGETVAEPVAGKHRRGHAHVAHHAQRRDGRPAAASWHVVAALRDYGAKYATLPHQMQGHRTVGLLDGQLKTRRRQQRLQSEREPGGQADGIDRQSDLWHANLVAKIDIERRFHQFDVAVVRHQPLAEPGGHGRLAAHDQQAASRVFQRLDALRDGGLADAQRQRGFFKAALADDGVQHGQCAPLWPMTTIKTIKTEVAVIGGGTAGMTAYRAATSGGKKALLIEGNAFGTTCARVGCMPSKLLISAADAAHAVREAAPFGVHPGALAIDGRAVMARVRSERDRFVAFVAEAVDAYPAEDKLYGHARFLSPTRLQVDQHTIVETERVVITTGSTAIVPDEWRAGARVITSDDVFYWDDLPQSIAIAGAGVIGLELGQALHRLGVRVTIFGRGGSVAQLGDPEVLDEARRVLQDELDLRFDTKVTKVEQHGETVTVTSENKAGEQSTEHFDYLLSAVGRRPNVHALGLEHTGLVRDHQGVPVFNNFTMQCGDSAIFIGGDADNERPLLPEAADQGRIAGDNAARYPDVRPGLRRTPLGIAFTDPQIATAGASYKELCASHPGRFAIGQVSFENQGRSRVMLQNKGLLRVYAEFRSGRFLGAEMIGPRAEHIGHLLAWAAQAGLSVSAMLDMPFYHPVVEEGVRTALRHLAHELANEPKHDDPVGPHAARGKGLVERRAQPALRRQLADHAHRIDIGLLVRRALELVVHGVGRIGFGVVAVVVLEAHVQRVERGLLNGHGKRGWRDLALRRHVVHHALLRFQPHAVFDHQLAVAQAAPETVLRALVDDGLVQLRHEQLRRFGAQHQAAPQLFDRQGVDQRVERVVNFNQRGRGLSGRPLPGAGRRRLGQDARDHPENRPPDRRPRLRSAHDCGAHFHQQGRARDAGAHCQAAQAAQAGQAADGVHVPLAGRENPAPGSQWRGAQGPVFHHGQRRLRLAGAGPGDHHRQADRAPHPDRHLAVEKRPDRADAGAAERQGRGRGAVGPHLRQLRGHAVGVPGRRFRRFDPAAADVYGRGRRRPGDLCVARRVGGKPENPADRFPRPGGDQARTELPLHHAHPAGRQRGDRQQPETVREIAVVRARPGRADQRAGHGQRRPGSRSDRHHDFGRPFPAQEQVVRLRDPVSRQPPGARDRAVAAQGTHSVHDFRRPELFRQGRDQGHHQLPAPAGQYRRRPGLHPRRDHAPAGRGPDHAGNPGHVLGPVAVFAVRSRVQGRHRSARQPSRPQRQRRQRGAGARRYAGSDQLRVLPVRHVRRARCAVEVAERDGIRQLAQGAGPGRQGPRRRRKERAGTDADGGADVDARRPGRGPGRGAHVHPARLERARVSARVPGGRGRGHPAAQGRPRCASGDHRRPGTRGTPADVRGYHARPAHAADHVVQEAQARGRASPLRPVALHQGNGARRRHGRAAGIGKWPLSARSHPREQHRRPLHRPRNQDRPPGTPGGIAGPAHLRTTAADRQARADVRGADPARALATAKRRRPAAARTATALLIDRLQQHRPQRLHRNRMVFGLAQAGDGDRAHHAHVFDQDREGAAVRGVVLRRQHLAIERDVDRDDLAALAHDLDHFQAQRQRGIAGKGRKLQFLLLARDAVQLLGVVLHRCKPGRALRPGWHGTAYDRLDFAAVCLHGHPVQRAGPQPFHAVDGGHCRRHFLQRSRPRPVVRQGAEGTRLGVRGRADCRRLRHRLRRLRLPGGLGQRPAGAADCHGGRVAVPSPAGARGPLALAAGDLAGRADDGHGLARRAGRVFYRRISPFLRADPDQHGVRTGVQHHRDAVAGGAAAGPPRRGRARAGTAGHHRRPDRRPQSARVAGTGRQRPERQRALSPVDGRADARPRPLQADQRYPRSRRRRPGAAKIRQGHARREPRRRPVLPLRRRRVLRAAQPRRRRRSAGVRPAPAHLAQGPCAGQAGLRAVVQRGHRHAPVGRRHDRGDAAARRRRHVPRQAAGTRRDRERRSARGSLNFFTDGRAGRRQLPHVVHPFRHRRQPRVRRRVPRAHTARTGALHGPFRRPQPARPDADHRHLARGVVRRGTDRGAGGHPRRDSARRLLPGLAGIAGAAGAAGGAGHRGVTQQSSVVACSLHAAPACAAQGSPLEAQARFPNLRGDTDRPLRYRPDGEDFVIDNGAEFFNRPLYGGNSAFRVDGGDKPEFSLYLPGRGGNVRLGVCVADDCIWLHDAAHITTRYRPGELHYDVRDPAFGTGRVTVTALAYAATEGLALAVQGEGLPAGAQLVLAFGAGDGRRGRRDGDIGTEAVPIAEYFQFAPAAADGARIDIRQDGFSAVSPHATVSVTVGPIMNANGGANGGANSSANGSTNSSVNIGANSSAHSGADNEGRARFTRHAAAQWQQLGALLAAGEAAGANVAVARLPLTATPLHLSLQVTARAAAQEQDAYRAVGATGADRAARLLPAFAPSELAARFAQARRHFAQLRHRVRIDTPDPYLNAAMGALNVAADAVWDDGQGAIMHGAVAWRTKLLGWRGPYALDALGWHDRARSNIDAWTGRQDTSPVPAQAPGPDAASNLARSEAALHSNGDLSRSHYDMNLVFVDALLRHLLWTGDKTLAAAVWPVLERHLAWERRLFRRQFGSQSGPGQLPLYDAYAAIWASDDLYYNGGGVTHTSAYNAWHHRMAARIAAMLGQDAAPYSVEADAIVRAMRQQLWMPQQGAYAEYRDALGAQALHPHYALWSFYHVIDARVTTPFEAARMAAALDRDRRAIPVQGPGVPDDRPYRVLPTTDWMPYAWSINNVVMGENLHTALAYWQAGRGETAFDIAKGALLASLYMGISPGNIGTMNYLDVYRREAQRDFADGAGVMARALVEGLFGVQPDALAGVLTVRPGLPRDWEHASLAHPDVSVAYRRAARRDKGAGKQGTAEQWTAEQWTVAQRAAADGTIRFRHLVLELPARADQVAAVRVNGQRARWRNVDDAVGAPRLRIDVPFGRSARIEIVWRGDAIDARRAQVVGAGADGFTQYRQGALTWWQLAAPASPAPAQCVVEEPAWMKGGPVHPRHVDLAAAFNDQVTQLFKPGKYLAPRSPHPTLALPSQGAGAWAGHVHELPVLDDAGLRGLNGTLALPNGLTFATPASGANIAFTSQWDNYPRQVTVPLQGRARRAFLLMAGSTNAMQSRIDNGELEVAYTDGTRTRLALRNPDNWWPIEQDYLIDDFQFPLCGAVPLRVELKTARFHVPATGKQAANGRSIDGGAATVLALPLDPARQLQSLTLRTLANDVVMGEACDGQEQAGSLQRRRDRDHHHHHGAGTEGAARSYAGGARGAGAGVSRLRAQFCVRGDLLEQPPPHAQRLGQGQRQGAVGQSAFAVLAIVDSIYHHLGGRERDGAAAGGAVRRGAVFCGRGLLHPGKMPDRVQSQQPHPGQRGRQGIQGRGLCGAVPGGNSAGVRARVRGVRAVHRVRRGLVPAGPPHRGADARLTRRSLPDQWPSAALNMVLQRRHGTGAQLHHALDGALVRFIGDVAAGVGNHIHLETLVQRGQCRTDDAHRRPQAGQHDFFLADGVDALGDARVFPGVHAGAVDRNLVREHFLDLVEDRAGKRFFRDRGQDGGHREFLGRLGHQRHVVTQLHHVDRLGGKRHLRLVIDHDQRVVGWVQQGLTGLGDSGWHNIFS</sequence>
<dbReference type="Gene3D" id="3.30.390.30">
    <property type="match status" value="1"/>
</dbReference>
<feature type="compositionally biased region" description="Basic and acidic residues" evidence="16">
    <location>
        <begin position="2171"/>
        <end position="2182"/>
    </location>
</feature>
<dbReference type="InterPro" id="IPR016156">
    <property type="entry name" value="FAD/NAD-linked_Rdtase_dimer_sf"/>
</dbReference>
<evidence type="ECO:0000256" key="2">
    <source>
        <dbReference type="ARBA" id="ARBA00004496"/>
    </source>
</evidence>
<dbReference type="InterPro" id="IPR004099">
    <property type="entry name" value="Pyr_nucl-diS_OxRdtase_dimer"/>
</dbReference>
<feature type="compositionally biased region" description="Basic residues" evidence="16">
    <location>
        <begin position="2532"/>
        <end position="2541"/>
    </location>
</feature>
<feature type="region of interest" description="Disordered" evidence="16">
    <location>
        <begin position="927"/>
        <end position="974"/>
    </location>
</feature>
<keyword evidence="9" id="KW-0285">Flavoprotein</keyword>
<dbReference type="InterPro" id="IPR000257">
    <property type="entry name" value="Uroporphyrinogen_deCOase"/>
</dbReference>
<feature type="region of interest" description="Disordered" evidence="16">
    <location>
        <begin position="2134"/>
        <end position="2307"/>
    </location>
</feature>
<evidence type="ECO:0000256" key="1">
    <source>
        <dbReference type="ARBA" id="ARBA00002448"/>
    </source>
</evidence>
<dbReference type="PRINTS" id="PR00368">
    <property type="entry name" value="FADPNR"/>
</dbReference>
<feature type="region of interest" description="Disordered" evidence="16">
    <location>
        <begin position="2883"/>
        <end position="3066"/>
    </location>
</feature>
<feature type="compositionally biased region" description="Gly residues" evidence="16">
    <location>
        <begin position="848"/>
        <end position="860"/>
    </location>
</feature>
<feature type="compositionally biased region" description="Low complexity" evidence="16">
    <location>
        <begin position="2884"/>
        <end position="2893"/>
    </location>
</feature>
<comment type="function">
    <text evidence="1">Catalyzes the decarboxylation of four acetate groups of uroporphyrinogen-III to yield coproporphyrinogen-III.</text>
</comment>
<dbReference type="UniPathway" id="UPA00251">
    <property type="reaction ID" value="UER00321"/>
</dbReference>
<comment type="pathway">
    <text evidence="3">Porphyrin-containing compound metabolism; protoporphyrin-IX biosynthesis; coproporphyrinogen-III from 5-aminolevulinate: step 4/4.</text>
</comment>
<dbReference type="GO" id="GO:0005737">
    <property type="term" value="C:cytoplasm"/>
    <property type="evidence" value="ECO:0007669"/>
    <property type="project" value="UniProtKB-SubCell"/>
</dbReference>
<evidence type="ECO:0000256" key="8">
    <source>
        <dbReference type="ARBA" id="ARBA00022490"/>
    </source>
</evidence>
<feature type="region of interest" description="Disordered" evidence="16">
    <location>
        <begin position="634"/>
        <end position="670"/>
    </location>
</feature>
<dbReference type="Pfam" id="PF01208">
    <property type="entry name" value="URO-D"/>
    <property type="match status" value="1"/>
</dbReference>
<dbReference type="EC" id="4.1.1.37" evidence="6"/>
<dbReference type="HAMAP" id="MF_00218">
    <property type="entry name" value="URO_D"/>
    <property type="match status" value="1"/>
</dbReference>
<feature type="region of interest" description="Disordered" evidence="16">
    <location>
        <begin position="2378"/>
        <end position="2590"/>
    </location>
</feature>
<feature type="compositionally biased region" description="Basic residues" evidence="16">
    <location>
        <begin position="3026"/>
        <end position="3037"/>
    </location>
</feature>
<evidence type="ECO:0000256" key="16">
    <source>
        <dbReference type="SAM" id="MobiDB-lite"/>
    </source>
</evidence>